<dbReference type="STRING" id="156980.SAMN04489745_1798"/>
<dbReference type="Pfam" id="PF26572">
    <property type="entry name" value="DUF8185"/>
    <property type="match status" value="1"/>
</dbReference>
<dbReference type="Proteomes" id="UP000182652">
    <property type="component" value="Unassembled WGS sequence"/>
</dbReference>
<dbReference type="EMBL" id="FNSN01000003">
    <property type="protein sequence ID" value="SEB99563.1"/>
    <property type="molecule type" value="Genomic_DNA"/>
</dbReference>
<dbReference type="RefSeq" id="WP_066210550.1">
    <property type="nucleotide sequence ID" value="NZ_FNSN01000003.1"/>
</dbReference>
<gene>
    <name evidence="3" type="ORF">SAMN04489745_1798</name>
</gene>
<feature type="domain" description="DUF8010" evidence="1">
    <location>
        <begin position="10"/>
        <end position="114"/>
    </location>
</feature>
<name>A0A1H4NWK7_9MICC</name>
<dbReference type="Pfam" id="PF26035">
    <property type="entry name" value="DUF8010"/>
    <property type="match status" value="1"/>
</dbReference>
<evidence type="ECO:0000313" key="3">
    <source>
        <dbReference type="EMBL" id="SEB99563.1"/>
    </source>
</evidence>
<organism evidence="3 4">
    <name type="scientific">Arthrobacter woluwensis</name>
    <dbReference type="NCBI Taxonomy" id="156980"/>
    <lineage>
        <taxon>Bacteria</taxon>
        <taxon>Bacillati</taxon>
        <taxon>Actinomycetota</taxon>
        <taxon>Actinomycetes</taxon>
        <taxon>Micrococcales</taxon>
        <taxon>Micrococcaceae</taxon>
        <taxon>Arthrobacter</taxon>
    </lineage>
</organism>
<feature type="domain" description="DUF8185" evidence="2">
    <location>
        <begin position="119"/>
        <end position="232"/>
    </location>
</feature>
<dbReference type="InterPro" id="IPR058498">
    <property type="entry name" value="DUF8185"/>
</dbReference>
<accession>A0A1H4NWK7</accession>
<evidence type="ECO:0000313" key="4">
    <source>
        <dbReference type="Proteomes" id="UP000182652"/>
    </source>
</evidence>
<sequence>MQAPTLFRPEQLDFSDARDLADLKNFVTRAKSIQDSGIRLQAAGPVLLASVCVLRPALLGESTPTVLGLRTVALAAPAELDVTVPLAAILDRVARQPEASHLEIPPTTVRESWAGVGVPRGPWEPVATVPGAALRDVAEEGIRRVAGILPDSPGALIVNNARASVWGEPFTAPWTVQQGEAGESAAGLPRGAAFAAHALGFLTDDADATLFRHGTWWRLSTPAGHVLVRRPASLLG</sequence>
<dbReference type="AlphaFoldDB" id="A0A1H4NWK7"/>
<proteinExistence type="predicted"/>
<reference evidence="3 4" key="1">
    <citation type="submission" date="2016-10" db="EMBL/GenBank/DDBJ databases">
        <authorList>
            <person name="de Groot N.N."/>
        </authorList>
    </citation>
    <scope>NUCLEOTIDE SEQUENCE [LARGE SCALE GENOMIC DNA]</scope>
    <source>
        <strain evidence="3 4">DSM 10495</strain>
    </source>
</reference>
<dbReference type="InterPro" id="IPR058323">
    <property type="entry name" value="DUF8010"/>
</dbReference>
<keyword evidence="4" id="KW-1185">Reference proteome</keyword>
<evidence type="ECO:0000259" key="2">
    <source>
        <dbReference type="Pfam" id="PF26572"/>
    </source>
</evidence>
<evidence type="ECO:0000259" key="1">
    <source>
        <dbReference type="Pfam" id="PF26035"/>
    </source>
</evidence>
<protein>
    <submittedName>
        <fullName evidence="3">Uncharacterized protein</fullName>
    </submittedName>
</protein>